<protein>
    <submittedName>
        <fullName evidence="2">RNA ligase</fullName>
    </submittedName>
</protein>
<dbReference type="SUPFAM" id="SSF56091">
    <property type="entry name" value="DNA ligase/mRNA capping enzyme, catalytic domain"/>
    <property type="match status" value="1"/>
</dbReference>
<dbReference type="Pfam" id="PF09414">
    <property type="entry name" value="RNA_ligase"/>
    <property type="match status" value="1"/>
</dbReference>
<evidence type="ECO:0000313" key="2">
    <source>
        <dbReference type="EMBL" id="PXX55035.1"/>
    </source>
</evidence>
<dbReference type="PANTHER" id="PTHR43883:SF1">
    <property type="entry name" value="GLUCONOKINASE"/>
    <property type="match status" value="1"/>
</dbReference>
<evidence type="ECO:0000313" key="3">
    <source>
        <dbReference type="Proteomes" id="UP000248057"/>
    </source>
</evidence>
<gene>
    <name evidence="2" type="ORF">DFR60_10386</name>
</gene>
<sequence length="272" mass="32120">MNMEMIYKYPRTRHIEGSRIQAGDEDLKNVRFEEIRGKFVVLEEKVDGANCGVSFGENGKLMLQSRGHFLNGGYGERQFDLFKTWASCHQADLYEMLGTRYVMYGEWLYAKHTVYYDRLTHYFMEFDIFDKETKCFLSTAARRKLLLRCPFIVSVLVLFEGRLNSLEELVSWLGRSHFKSERYEQSLREQCEEQGLYWELVKRQTDMSDLMEGIYIKAEDDGLVTDRFKYVRNTFLNTILDSETHWLNRPVIPNQLAPGTDLFSDLPLREEV</sequence>
<dbReference type="PANTHER" id="PTHR43883">
    <property type="entry name" value="SLR0207 PROTEIN"/>
    <property type="match status" value="1"/>
</dbReference>
<dbReference type="InterPro" id="IPR052732">
    <property type="entry name" value="Cell-binding_unc_protein"/>
</dbReference>
<dbReference type="EMBL" id="QJKD01000003">
    <property type="protein sequence ID" value="PXX55035.1"/>
    <property type="molecule type" value="Genomic_DNA"/>
</dbReference>
<organism evidence="2 3">
    <name type="scientific">Hungatella effluvii</name>
    <dbReference type="NCBI Taxonomy" id="1096246"/>
    <lineage>
        <taxon>Bacteria</taxon>
        <taxon>Bacillati</taxon>
        <taxon>Bacillota</taxon>
        <taxon>Clostridia</taxon>
        <taxon>Lachnospirales</taxon>
        <taxon>Lachnospiraceae</taxon>
        <taxon>Hungatella</taxon>
    </lineage>
</organism>
<reference evidence="2 3" key="1">
    <citation type="submission" date="2018-05" db="EMBL/GenBank/DDBJ databases">
        <title>Genomic Encyclopedia of Type Strains, Phase IV (KMG-IV): sequencing the most valuable type-strain genomes for metagenomic binning, comparative biology and taxonomic classification.</title>
        <authorList>
            <person name="Goeker M."/>
        </authorList>
    </citation>
    <scope>NUCLEOTIDE SEQUENCE [LARGE SCALE GENOMIC DNA]</scope>
    <source>
        <strain evidence="2 3">DSM 24995</strain>
    </source>
</reference>
<evidence type="ECO:0000259" key="1">
    <source>
        <dbReference type="Pfam" id="PF09414"/>
    </source>
</evidence>
<dbReference type="GO" id="GO:0016874">
    <property type="term" value="F:ligase activity"/>
    <property type="evidence" value="ECO:0007669"/>
    <property type="project" value="UniProtKB-KW"/>
</dbReference>
<feature type="domain" description="RNA ligase" evidence="1">
    <location>
        <begin position="40"/>
        <end position="231"/>
    </location>
</feature>
<dbReference type="Proteomes" id="UP000248057">
    <property type="component" value="Unassembled WGS sequence"/>
</dbReference>
<keyword evidence="3" id="KW-1185">Reference proteome</keyword>
<dbReference type="AlphaFoldDB" id="A0A2V3Y884"/>
<name>A0A2V3Y884_9FIRM</name>
<dbReference type="InterPro" id="IPR021122">
    <property type="entry name" value="RNA_ligase_dom_REL/Rnl2"/>
</dbReference>
<comment type="caution">
    <text evidence="2">The sequence shown here is derived from an EMBL/GenBank/DDBJ whole genome shotgun (WGS) entry which is preliminary data.</text>
</comment>
<keyword evidence="2" id="KW-0436">Ligase</keyword>
<dbReference type="Gene3D" id="3.30.470.30">
    <property type="entry name" value="DNA ligase/mRNA capping enzyme"/>
    <property type="match status" value="1"/>
</dbReference>
<accession>A0A2V3Y884</accession>
<proteinExistence type="predicted"/>